<dbReference type="EMBL" id="JBHTMU010000004">
    <property type="protein sequence ID" value="MFD1341539.1"/>
    <property type="molecule type" value="Genomic_DNA"/>
</dbReference>
<protein>
    <submittedName>
        <fullName evidence="2">DUF1801 domain-containing protein</fullName>
    </submittedName>
</protein>
<dbReference type="Pfam" id="PF08818">
    <property type="entry name" value="DUF1801"/>
    <property type="match status" value="1"/>
</dbReference>
<organism evidence="2 3">
    <name type="scientific">Litorisediminicola beolgyonensis</name>
    <dbReference type="NCBI Taxonomy" id="1173614"/>
    <lineage>
        <taxon>Bacteria</taxon>
        <taxon>Pseudomonadati</taxon>
        <taxon>Pseudomonadota</taxon>
        <taxon>Alphaproteobacteria</taxon>
        <taxon>Rhodobacterales</taxon>
        <taxon>Paracoccaceae</taxon>
        <taxon>Litorisediminicola</taxon>
    </lineage>
</organism>
<name>A0ABW3ZEL8_9RHOB</name>
<evidence type="ECO:0000313" key="2">
    <source>
        <dbReference type="EMBL" id="MFD1341539.1"/>
    </source>
</evidence>
<evidence type="ECO:0000259" key="1">
    <source>
        <dbReference type="Pfam" id="PF08818"/>
    </source>
</evidence>
<sequence length="137" mass="15562">MSEPTENADAYLEQVTPEARRDEARRLDALFRRVTGWKPRLWRGDMLGYGSYDYTYPSGRTGTWLATGFAPRKAKLTIYILPGYTDFAPILDRLGPHSKGRSCVYVTRLDRVDEEVLAELIRAGLDDLATHWPVAPT</sequence>
<reference evidence="3" key="1">
    <citation type="journal article" date="2019" name="Int. J. Syst. Evol. Microbiol.">
        <title>The Global Catalogue of Microorganisms (GCM) 10K type strain sequencing project: providing services to taxonomists for standard genome sequencing and annotation.</title>
        <authorList>
            <consortium name="The Broad Institute Genomics Platform"/>
            <consortium name="The Broad Institute Genome Sequencing Center for Infectious Disease"/>
            <person name="Wu L."/>
            <person name="Ma J."/>
        </authorList>
    </citation>
    <scope>NUCLEOTIDE SEQUENCE [LARGE SCALE GENOMIC DNA]</scope>
    <source>
        <strain evidence="3">CCUG 62953</strain>
    </source>
</reference>
<dbReference type="SUPFAM" id="SSF159888">
    <property type="entry name" value="YdhG-like"/>
    <property type="match status" value="1"/>
</dbReference>
<gene>
    <name evidence="2" type="ORF">ACFQ4E_03825</name>
</gene>
<proteinExistence type="predicted"/>
<dbReference type="Proteomes" id="UP001597135">
    <property type="component" value="Unassembled WGS sequence"/>
</dbReference>
<accession>A0ABW3ZEL8</accession>
<dbReference type="InterPro" id="IPR014922">
    <property type="entry name" value="YdhG-like"/>
</dbReference>
<dbReference type="RefSeq" id="WP_386801594.1">
    <property type="nucleotide sequence ID" value="NZ_JBHTMU010000004.1"/>
</dbReference>
<evidence type="ECO:0000313" key="3">
    <source>
        <dbReference type="Proteomes" id="UP001597135"/>
    </source>
</evidence>
<comment type="caution">
    <text evidence="2">The sequence shown here is derived from an EMBL/GenBank/DDBJ whole genome shotgun (WGS) entry which is preliminary data.</text>
</comment>
<keyword evidence="3" id="KW-1185">Reference proteome</keyword>
<feature type="domain" description="YdhG-like" evidence="1">
    <location>
        <begin position="20"/>
        <end position="123"/>
    </location>
</feature>